<dbReference type="Proteomes" id="UP000504621">
    <property type="component" value="Unplaced"/>
</dbReference>
<sequence>MLKRGSMTISMFPNSTVLVGWCRGRRRLRRRRRSTIRLGNKAKRRGFCLGSRPVVQWGVMVGPLRMLKKIIMEITPKGKWIQAYYMYLPFLRPQLFPLC</sequence>
<dbReference type="GeneID" id="110428993"/>
<accession>A0A6J1BM94</accession>
<reference evidence="2" key="1">
    <citation type="submission" date="2025-08" db="UniProtKB">
        <authorList>
            <consortium name="RefSeq"/>
        </authorList>
    </citation>
    <scope>IDENTIFICATION</scope>
    <source>
        <tissue evidence="2">Leaf</tissue>
    </source>
</reference>
<evidence type="ECO:0000313" key="2">
    <source>
        <dbReference type="RefSeq" id="XP_021300586.1"/>
    </source>
</evidence>
<protein>
    <submittedName>
        <fullName evidence="2">Uncharacterized protein LOC110428993</fullName>
    </submittedName>
</protein>
<organism evidence="1 2">
    <name type="scientific">Herrania umbratica</name>
    <dbReference type="NCBI Taxonomy" id="108875"/>
    <lineage>
        <taxon>Eukaryota</taxon>
        <taxon>Viridiplantae</taxon>
        <taxon>Streptophyta</taxon>
        <taxon>Embryophyta</taxon>
        <taxon>Tracheophyta</taxon>
        <taxon>Spermatophyta</taxon>
        <taxon>Magnoliopsida</taxon>
        <taxon>eudicotyledons</taxon>
        <taxon>Gunneridae</taxon>
        <taxon>Pentapetalae</taxon>
        <taxon>rosids</taxon>
        <taxon>malvids</taxon>
        <taxon>Malvales</taxon>
        <taxon>Malvaceae</taxon>
        <taxon>Byttnerioideae</taxon>
        <taxon>Herrania</taxon>
    </lineage>
</organism>
<evidence type="ECO:0000313" key="1">
    <source>
        <dbReference type="Proteomes" id="UP000504621"/>
    </source>
</evidence>
<dbReference type="RefSeq" id="XP_021300586.1">
    <property type="nucleotide sequence ID" value="XM_021444911.1"/>
</dbReference>
<dbReference type="OrthoDB" id="1022321at2759"/>
<proteinExistence type="predicted"/>
<gene>
    <name evidence="2" type="primary">LOC110428993</name>
</gene>
<keyword evidence="1" id="KW-1185">Reference proteome</keyword>
<name>A0A6J1BM94_9ROSI</name>
<dbReference type="AlphaFoldDB" id="A0A6J1BM94"/>